<feature type="compositionally biased region" description="Low complexity" evidence="5">
    <location>
        <begin position="232"/>
        <end position="241"/>
    </location>
</feature>
<protein>
    <submittedName>
        <fullName evidence="7">Gb</fullName>
    </submittedName>
</protein>
<reference evidence="7 8" key="1">
    <citation type="submission" date="2019-04" db="EMBL/GenBank/DDBJ databases">
        <title>High contiguity whole genome sequence and gene annotation resource for two Venturia nashicola isolates.</title>
        <authorList>
            <person name="Prokchorchik M."/>
            <person name="Won K."/>
            <person name="Lee Y."/>
            <person name="Choi E.D."/>
            <person name="Segonzac C."/>
            <person name="Sohn K.H."/>
        </authorList>
    </citation>
    <scope>NUCLEOTIDE SEQUENCE [LARGE SCALE GENOMIC DNA]</scope>
    <source>
        <strain evidence="7 8">PRI2</strain>
    </source>
</reference>
<gene>
    <name evidence="7" type="ORF">E6O75_ATG04443</name>
</gene>
<feature type="region of interest" description="Disordered" evidence="5">
    <location>
        <begin position="232"/>
        <end position="303"/>
    </location>
</feature>
<evidence type="ECO:0000256" key="2">
    <source>
        <dbReference type="ARBA" id="ARBA00010343"/>
    </source>
</evidence>
<keyword evidence="3" id="KW-0158">Chromosome</keyword>
<dbReference type="Proteomes" id="UP000298493">
    <property type="component" value="Unassembled WGS sequence"/>
</dbReference>
<dbReference type="Gene3D" id="1.10.20.10">
    <property type="entry name" value="Histone, subunit A"/>
    <property type="match status" value="1"/>
</dbReference>
<evidence type="ECO:0000256" key="5">
    <source>
        <dbReference type="SAM" id="MobiDB-lite"/>
    </source>
</evidence>
<sequence length="427" mass="45711">MATLPPPDSPPIKPAEPGSHPGSLGDPDLNSQPASTQIEEEPLRTRSASYSSSISLPSQASDLEMVDNDGNIISKHRKTKMKNPTSREKTPFETPKSEEPDEEDDEFKDAQEDPETALKDLIDDAQESDAVGEEPDAATKKPDAAQPWHFNQAMLNAQESDAVGGESDTTTKKLDAAQTWDSDQAMLDAQMLEDPGEPSDSVPKLRPPPPVASAAAASAAAVSAAAAEATEAVAAEAAAAVPPLPRPARKEPAAKKTLARKTPAKRPIASKAVAGTSKSAIAATRRRSALKARNATGGKAPVKPLGGLAARKQFAGKGKSNMGGIRKPHRYKPGTVALREIRRYQKSTDLLIQKTPFSRVVREVAHDFKEDLRFQATAIEALQEAAECYLVGLFEDTNLCAIHANRVTIQSKDMELARRLRGDKKKS</sequence>
<keyword evidence="4" id="KW-0544">Nucleosome core</keyword>
<keyword evidence="4" id="KW-0238">DNA-binding</keyword>
<dbReference type="GO" id="GO:0046982">
    <property type="term" value="F:protein heterodimerization activity"/>
    <property type="evidence" value="ECO:0007669"/>
    <property type="project" value="InterPro"/>
</dbReference>
<dbReference type="GO" id="GO:0000786">
    <property type="term" value="C:nucleosome"/>
    <property type="evidence" value="ECO:0007669"/>
    <property type="project" value="UniProtKB-KW"/>
</dbReference>
<feature type="domain" description="Core Histone H2A/H2B/H3" evidence="6">
    <location>
        <begin position="333"/>
        <end position="420"/>
    </location>
</feature>
<dbReference type="EMBL" id="SNSC02000004">
    <property type="protein sequence ID" value="TID25238.1"/>
    <property type="molecule type" value="Genomic_DNA"/>
</dbReference>
<accession>A0A4Z1PAN5</accession>
<dbReference type="GO" id="GO:0003677">
    <property type="term" value="F:DNA binding"/>
    <property type="evidence" value="ECO:0007669"/>
    <property type="project" value="InterPro"/>
</dbReference>
<feature type="compositionally biased region" description="Pro residues" evidence="5">
    <location>
        <begin position="1"/>
        <end position="14"/>
    </location>
</feature>
<dbReference type="SUPFAM" id="SSF47113">
    <property type="entry name" value="Histone-fold"/>
    <property type="match status" value="1"/>
</dbReference>
<dbReference type="InterPro" id="IPR000164">
    <property type="entry name" value="Histone_H3/CENP-A"/>
</dbReference>
<feature type="compositionally biased region" description="Acidic residues" evidence="5">
    <location>
        <begin position="123"/>
        <end position="136"/>
    </location>
</feature>
<keyword evidence="8" id="KW-1185">Reference proteome</keyword>
<dbReference type="FunFam" id="1.10.20.10:FF:000054">
    <property type="entry name" value="Putative histone H1.5-like"/>
    <property type="match status" value="1"/>
</dbReference>
<evidence type="ECO:0000256" key="3">
    <source>
        <dbReference type="ARBA" id="ARBA00022454"/>
    </source>
</evidence>
<dbReference type="SMART" id="SM00428">
    <property type="entry name" value="H3"/>
    <property type="match status" value="1"/>
</dbReference>
<feature type="compositionally biased region" description="Low complexity" evidence="5">
    <location>
        <begin position="47"/>
        <end position="61"/>
    </location>
</feature>
<dbReference type="Pfam" id="PF00125">
    <property type="entry name" value="Histone"/>
    <property type="match status" value="1"/>
</dbReference>
<evidence type="ECO:0000259" key="6">
    <source>
        <dbReference type="Pfam" id="PF00125"/>
    </source>
</evidence>
<comment type="subcellular location">
    <subcellularLocation>
        <location evidence="1">Chromosome</location>
    </subcellularLocation>
</comment>
<comment type="caution">
    <text evidence="7">The sequence shown here is derived from an EMBL/GenBank/DDBJ whole genome shotgun (WGS) entry which is preliminary data.</text>
</comment>
<organism evidence="7 8">
    <name type="scientific">Venturia nashicola</name>
    <dbReference type="NCBI Taxonomy" id="86259"/>
    <lineage>
        <taxon>Eukaryota</taxon>
        <taxon>Fungi</taxon>
        <taxon>Dikarya</taxon>
        <taxon>Ascomycota</taxon>
        <taxon>Pezizomycotina</taxon>
        <taxon>Dothideomycetes</taxon>
        <taxon>Pleosporomycetidae</taxon>
        <taxon>Venturiales</taxon>
        <taxon>Venturiaceae</taxon>
        <taxon>Venturia</taxon>
    </lineage>
</organism>
<evidence type="ECO:0000256" key="1">
    <source>
        <dbReference type="ARBA" id="ARBA00004286"/>
    </source>
</evidence>
<evidence type="ECO:0000313" key="8">
    <source>
        <dbReference type="Proteomes" id="UP000298493"/>
    </source>
</evidence>
<dbReference type="PANTHER" id="PTHR11426">
    <property type="entry name" value="HISTONE H3"/>
    <property type="match status" value="1"/>
</dbReference>
<dbReference type="AlphaFoldDB" id="A0A4Z1PAN5"/>
<comment type="similarity">
    <text evidence="2">Belongs to the histone H3 family.</text>
</comment>
<feature type="compositionally biased region" description="Basic and acidic residues" evidence="5">
    <location>
        <begin position="85"/>
        <end position="98"/>
    </location>
</feature>
<dbReference type="InterPro" id="IPR007125">
    <property type="entry name" value="H2A/H2B/H3"/>
</dbReference>
<evidence type="ECO:0000256" key="4">
    <source>
        <dbReference type="ARBA" id="ARBA00023269"/>
    </source>
</evidence>
<dbReference type="PRINTS" id="PR00622">
    <property type="entry name" value="HISTONEH3"/>
</dbReference>
<proteinExistence type="inferred from homology"/>
<evidence type="ECO:0000313" key="7">
    <source>
        <dbReference type="EMBL" id="TID25238.1"/>
    </source>
</evidence>
<dbReference type="GO" id="GO:0030527">
    <property type="term" value="F:structural constituent of chromatin"/>
    <property type="evidence" value="ECO:0007669"/>
    <property type="project" value="InterPro"/>
</dbReference>
<feature type="compositionally biased region" description="Basic and acidic residues" evidence="5">
    <location>
        <begin position="108"/>
        <end position="122"/>
    </location>
</feature>
<name>A0A4Z1PAN5_9PEZI</name>
<dbReference type="CDD" id="cd22911">
    <property type="entry name" value="HFD_H3"/>
    <property type="match status" value="1"/>
</dbReference>
<feature type="region of interest" description="Disordered" evidence="5">
    <location>
        <begin position="1"/>
        <end position="217"/>
    </location>
</feature>
<dbReference type="InterPro" id="IPR009072">
    <property type="entry name" value="Histone-fold"/>
</dbReference>
<dbReference type="STRING" id="86259.A0A4Z1PAN5"/>